<protein>
    <recommendedName>
        <fullName evidence="2">Porphobilinogen deaminase</fullName>
    </recommendedName>
</protein>
<dbReference type="AlphaFoldDB" id="A0A7V1I3M1"/>
<comment type="subunit">
    <text evidence="1">Monomer.</text>
</comment>
<evidence type="ECO:0000256" key="2">
    <source>
        <dbReference type="ARBA" id="ARBA00016519"/>
    </source>
</evidence>
<dbReference type="GO" id="GO:0004418">
    <property type="term" value="F:hydroxymethylbilane synthase activity"/>
    <property type="evidence" value="ECO:0007669"/>
    <property type="project" value="InterPro"/>
</dbReference>
<comment type="caution">
    <text evidence="4">The sequence shown here is derived from an EMBL/GenBank/DDBJ whole genome shotgun (WGS) entry which is preliminary data.</text>
</comment>
<sequence>AFLARLEGGCQVPIAAYAVLNGSEIEIKGLVADVKGQRFFKHTLRGSKELAVALGEQLAEILLNQGAKEVLDEVYAKS</sequence>
<evidence type="ECO:0000256" key="1">
    <source>
        <dbReference type="ARBA" id="ARBA00011245"/>
    </source>
</evidence>
<dbReference type="PANTHER" id="PTHR11557">
    <property type="entry name" value="PORPHOBILINOGEN DEAMINASE"/>
    <property type="match status" value="1"/>
</dbReference>
<evidence type="ECO:0000313" key="4">
    <source>
        <dbReference type="EMBL" id="HEB73856.1"/>
    </source>
</evidence>
<proteinExistence type="predicted"/>
<dbReference type="InterPro" id="IPR036803">
    <property type="entry name" value="Porphobilinogen_deaminase_C_sf"/>
</dbReference>
<dbReference type="EMBL" id="DRKW01000075">
    <property type="protein sequence ID" value="HEB73856.1"/>
    <property type="molecule type" value="Genomic_DNA"/>
</dbReference>
<gene>
    <name evidence="4" type="ORF">ENJ03_01365</name>
</gene>
<accession>A0A7V1I3M1</accession>
<organism evidence="4">
    <name type="scientific">Desulfofervidus auxilii</name>
    <dbReference type="NCBI Taxonomy" id="1621989"/>
    <lineage>
        <taxon>Bacteria</taxon>
        <taxon>Pseudomonadati</taxon>
        <taxon>Thermodesulfobacteriota</taxon>
        <taxon>Candidatus Desulfofervidia</taxon>
        <taxon>Candidatus Desulfofervidales</taxon>
        <taxon>Candidatus Desulfofervidaceae</taxon>
        <taxon>Candidatus Desulfofervidus</taxon>
    </lineage>
</organism>
<evidence type="ECO:0000259" key="3">
    <source>
        <dbReference type="Pfam" id="PF03900"/>
    </source>
</evidence>
<dbReference type="Proteomes" id="UP000886268">
    <property type="component" value="Unassembled WGS sequence"/>
</dbReference>
<dbReference type="Gene3D" id="3.30.160.40">
    <property type="entry name" value="Porphobilinogen deaminase, C-terminal domain"/>
    <property type="match status" value="1"/>
</dbReference>
<dbReference type="PANTHER" id="PTHR11557:SF0">
    <property type="entry name" value="PORPHOBILINOGEN DEAMINASE"/>
    <property type="match status" value="1"/>
</dbReference>
<reference evidence="4" key="1">
    <citation type="journal article" date="2020" name="mSystems">
        <title>Genome- and Community-Level Interaction Insights into Carbon Utilization and Element Cycling Functions of Hydrothermarchaeota in Hydrothermal Sediment.</title>
        <authorList>
            <person name="Zhou Z."/>
            <person name="Liu Y."/>
            <person name="Xu W."/>
            <person name="Pan J."/>
            <person name="Luo Z.H."/>
            <person name="Li M."/>
        </authorList>
    </citation>
    <scope>NUCLEOTIDE SEQUENCE [LARGE SCALE GENOMIC DNA]</scope>
    <source>
        <strain evidence="4">HyVt-45</strain>
    </source>
</reference>
<feature type="non-terminal residue" evidence="4">
    <location>
        <position position="1"/>
    </location>
</feature>
<feature type="domain" description="Porphobilinogen deaminase C-terminal" evidence="3">
    <location>
        <begin position="1"/>
        <end position="64"/>
    </location>
</feature>
<dbReference type="SUPFAM" id="SSF54782">
    <property type="entry name" value="Porphobilinogen deaminase (hydroxymethylbilane synthase), C-terminal domain"/>
    <property type="match status" value="1"/>
</dbReference>
<dbReference type="GO" id="GO:0005737">
    <property type="term" value="C:cytoplasm"/>
    <property type="evidence" value="ECO:0007669"/>
    <property type="project" value="TreeGrafter"/>
</dbReference>
<dbReference type="GO" id="GO:0006783">
    <property type="term" value="P:heme biosynthetic process"/>
    <property type="evidence" value="ECO:0007669"/>
    <property type="project" value="TreeGrafter"/>
</dbReference>
<dbReference type="Pfam" id="PF03900">
    <property type="entry name" value="Porphobil_deamC"/>
    <property type="match status" value="1"/>
</dbReference>
<dbReference type="InterPro" id="IPR000860">
    <property type="entry name" value="HemC"/>
</dbReference>
<name>A0A7V1I3M1_DESA2</name>
<dbReference type="InterPro" id="IPR022418">
    <property type="entry name" value="Porphobilinogen_deaminase_C"/>
</dbReference>